<dbReference type="Proteomes" id="UP000737018">
    <property type="component" value="Unassembled WGS sequence"/>
</dbReference>
<dbReference type="InterPro" id="IPR057935">
    <property type="entry name" value="KOW_Spt5_6_plant"/>
</dbReference>
<feature type="domain" description="Spt5 KOW" evidence="1">
    <location>
        <begin position="90"/>
        <end position="140"/>
    </location>
</feature>
<organism evidence="2 3">
    <name type="scientific">Castanea mollissima</name>
    <name type="common">Chinese chestnut</name>
    <dbReference type="NCBI Taxonomy" id="60419"/>
    <lineage>
        <taxon>Eukaryota</taxon>
        <taxon>Viridiplantae</taxon>
        <taxon>Streptophyta</taxon>
        <taxon>Embryophyta</taxon>
        <taxon>Tracheophyta</taxon>
        <taxon>Spermatophyta</taxon>
        <taxon>Magnoliopsida</taxon>
        <taxon>eudicotyledons</taxon>
        <taxon>Gunneridae</taxon>
        <taxon>Pentapetalae</taxon>
        <taxon>rosids</taxon>
        <taxon>fabids</taxon>
        <taxon>Fagales</taxon>
        <taxon>Fagaceae</taxon>
        <taxon>Castanea</taxon>
    </lineage>
</organism>
<evidence type="ECO:0000313" key="2">
    <source>
        <dbReference type="EMBL" id="KAF3971861.1"/>
    </source>
</evidence>
<keyword evidence="3" id="KW-1185">Reference proteome</keyword>
<dbReference type="Pfam" id="PF23038">
    <property type="entry name" value="KOW6_SPT51-2"/>
    <property type="match status" value="1"/>
</dbReference>
<reference evidence="2" key="1">
    <citation type="submission" date="2020-03" db="EMBL/GenBank/DDBJ databases">
        <title>Castanea mollissima Vanexum genome sequencing.</title>
        <authorList>
            <person name="Staton M."/>
        </authorList>
    </citation>
    <scope>NUCLEOTIDE SEQUENCE</scope>
    <source>
        <tissue evidence="2">Leaf</tissue>
    </source>
</reference>
<dbReference type="EMBL" id="JRKL02000389">
    <property type="protein sequence ID" value="KAF3971861.1"/>
    <property type="molecule type" value="Genomic_DNA"/>
</dbReference>
<protein>
    <recommendedName>
        <fullName evidence="1">Spt5 KOW domain-containing protein</fullName>
    </recommendedName>
</protein>
<accession>A0A8J4W4U7</accession>
<gene>
    <name evidence="2" type="ORF">CMV_004577</name>
</gene>
<evidence type="ECO:0000259" key="1">
    <source>
        <dbReference type="Pfam" id="PF23038"/>
    </source>
</evidence>
<proteinExistence type="predicted"/>
<dbReference type="AlphaFoldDB" id="A0A8J4W4U7"/>
<comment type="caution">
    <text evidence="2">The sequence shown here is derived from an EMBL/GenBank/DDBJ whole genome shotgun (WGS) entry which is preliminary data.</text>
</comment>
<name>A0A8J4W4U7_9ROSI</name>
<sequence length="242" mass="26802">METLALGEPIHSISQEVLLHVHMKCQVLVLVGSVLLAAIIVKLEHQGIVVLHMPMLPALTCHQLLPMTPGTGGLDAMSPVIGGDNEGPYFMPDILVTVRRSGEDSVVGIVREVLPDGSCRIVLGSSGNGETITVLPNEMDELVPRKNDNLGWCATWCHCLMRKYFYAVKRWVTCVDLDLKRWRWQPEIMKLLGNGEEVGAVEGLVAESQQRWLDIMKLVPKWEITKMLGDLGVEDGCWVLAN</sequence>
<evidence type="ECO:0000313" key="3">
    <source>
        <dbReference type="Proteomes" id="UP000737018"/>
    </source>
</evidence>
<dbReference type="OrthoDB" id="28901at2759"/>